<dbReference type="Pfam" id="PF13616">
    <property type="entry name" value="Rotamase_3"/>
    <property type="match status" value="1"/>
</dbReference>
<evidence type="ECO:0000256" key="5">
    <source>
        <dbReference type="ARBA" id="ARBA00022989"/>
    </source>
</evidence>
<evidence type="ECO:0000256" key="12">
    <source>
        <dbReference type="PROSITE-ProRule" id="PRU00278"/>
    </source>
</evidence>
<keyword evidence="4" id="KW-0812">Transmembrane</keyword>
<comment type="similarity">
    <text evidence="9">Belongs to the PpiD chaperone family.</text>
</comment>
<evidence type="ECO:0000256" key="1">
    <source>
        <dbReference type="ARBA" id="ARBA00004382"/>
    </source>
</evidence>
<evidence type="ECO:0000256" key="8">
    <source>
        <dbReference type="ARBA" id="ARBA00023235"/>
    </source>
</evidence>
<dbReference type="EMBL" id="JAPMXC010000002">
    <property type="protein sequence ID" value="MCY0388134.1"/>
    <property type="molecule type" value="Genomic_DNA"/>
</dbReference>
<evidence type="ECO:0000256" key="10">
    <source>
        <dbReference type="ARBA" id="ARBA00040743"/>
    </source>
</evidence>
<evidence type="ECO:0000256" key="2">
    <source>
        <dbReference type="ARBA" id="ARBA00022475"/>
    </source>
</evidence>
<dbReference type="Gene3D" id="3.10.50.40">
    <property type="match status" value="1"/>
</dbReference>
<dbReference type="PROSITE" id="PS50198">
    <property type="entry name" value="PPIC_PPIASE_2"/>
    <property type="match status" value="1"/>
</dbReference>
<evidence type="ECO:0000313" key="14">
    <source>
        <dbReference type="EMBL" id="MCY0388134.1"/>
    </source>
</evidence>
<dbReference type="PANTHER" id="PTHR47529:SF1">
    <property type="entry name" value="PERIPLASMIC CHAPERONE PPID"/>
    <property type="match status" value="1"/>
</dbReference>
<keyword evidence="3" id="KW-0997">Cell inner membrane</keyword>
<evidence type="ECO:0000313" key="15">
    <source>
        <dbReference type="Proteomes" id="UP001082899"/>
    </source>
</evidence>
<name>A0ABT3ZNK4_9BURK</name>
<protein>
    <recommendedName>
        <fullName evidence="10">Periplasmic chaperone PpiD</fullName>
    </recommendedName>
    <alternativeName>
        <fullName evidence="11">Periplasmic folding chaperone</fullName>
    </alternativeName>
</protein>
<dbReference type="SUPFAM" id="SSF109998">
    <property type="entry name" value="Triger factor/SurA peptide-binding domain-like"/>
    <property type="match status" value="1"/>
</dbReference>
<dbReference type="SUPFAM" id="SSF54534">
    <property type="entry name" value="FKBP-like"/>
    <property type="match status" value="1"/>
</dbReference>
<dbReference type="InterPro" id="IPR046357">
    <property type="entry name" value="PPIase_dom_sf"/>
</dbReference>
<dbReference type="Gene3D" id="1.10.4030.10">
    <property type="entry name" value="Porin chaperone SurA, peptide-binding domain"/>
    <property type="match status" value="1"/>
</dbReference>
<accession>A0ABT3ZNK4</accession>
<evidence type="ECO:0000256" key="4">
    <source>
        <dbReference type="ARBA" id="ARBA00022692"/>
    </source>
</evidence>
<keyword evidence="2" id="KW-1003">Cell membrane</keyword>
<dbReference type="Proteomes" id="UP001082899">
    <property type="component" value="Unassembled WGS sequence"/>
</dbReference>
<feature type="domain" description="PpiC" evidence="13">
    <location>
        <begin position="269"/>
        <end position="372"/>
    </location>
</feature>
<dbReference type="Pfam" id="PF13624">
    <property type="entry name" value="SurA_N_3"/>
    <property type="match status" value="1"/>
</dbReference>
<dbReference type="PROSITE" id="PS01096">
    <property type="entry name" value="PPIC_PPIASE_1"/>
    <property type="match status" value="1"/>
</dbReference>
<evidence type="ECO:0000259" key="13">
    <source>
        <dbReference type="PROSITE" id="PS50198"/>
    </source>
</evidence>
<evidence type="ECO:0000256" key="7">
    <source>
        <dbReference type="ARBA" id="ARBA00023186"/>
    </source>
</evidence>
<keyword evidence="6" id="KW-0472">Membrane</keyword>
<keyword evidence="15" id="KW-1185">Reference proteome</keyword>
<dbReference type="InterPro" id="IPR027304">
    <property type="entry name" value="Trigger_fact/SurA_dom_sf"/>
</dbReference>
<dbReference type="InterPro" id="IPR023058">
    <property type="entry name" value="PPIase_PpiC_CS"/>
</dbReference>
<gene>
    <name evidence="14" type="ORF">OVY01_12975</name>
</gene>
<reference evidence="14" key="1">
    <citation type="submission" date="2022-11" db="EMBL/GenBank/DDBJ databases">
        <title>Robbsia betulipollinis sp. nov., isolated from pollen of birch (Betula pendula).</title>
        <authorList>
            <person name="Shi H."/>
            <person name="Ambika Manirajan B."/>
            <person name="Ratering S."/>
            <person name="Geissler-Plaum R."/>
            <person name="Schnell S."/>
        </authorList>
    </citation>
    <scope>NUCLEOTIDE SEQUENCE</scope>
    <source>
        <strain evidence="14">Bb-Pol-6</strain>
    </source>
</reference>
<comment type="caution">
    <text evidence="14">The sequence shown here is derived from an EMBL/GenBank/DDBJ whole genome shotgun (WGS) entry which is preliminary data.</text>
</comment>
<keyword evidence="7" id="KW-0143">Chaperone</keyword>
<keyword evidence="5" id="KW-1133">Transmembrane helix</keyword>
<evidence type="ECO:0000256" key="9">
    <source>
        <dbReference type="ARBA" id="ARBA00038408"/>
    </source>
</evidence>
<evidence type="ECO:0000256" key="6">
    <source>
        <dbReference type="ARBA" id="ARBA00023136"/>
    </source>
</evidence>
<dbReference type="InterPro" id="IPR000297">
    <property type="entry name" value="PPIase_PpiC"/>
</dbReference>
<evidence type="ECO:0000256" key="11">
    <source>
        <dbReference type="ARBA" id="ARBA00042775"/>
    </source>
</evidence>
<evidence type="ECO:0000256" key="3">
    <source>
        <dbReference type="ARBA" id="ARBA00022519"/>
    </source>
</evidence>
<organism evidence="14 15">
    <name type="scientific">Robbsia betulipollinis</name>
    <dbReference type="NCBI Taxonomy" id="2981849"/>
    <lineage>
        <taxon>Bacteria</taxon>
        <taxon>Pseudomonadati</taxon>
        <taxon>Pseudomonadota</taxon>
        <taxon>Betaproteobacteria</taxon>
        <taxon>Burkholderiales</taxon>
        <taxon>Burkholderiaceae</taxon>
        <taxon>Robbsia</taxon>
    </lineage>
</organism>
<keyword evidence="8 12" id="KW-0413">Isomerase</keyword>
<comment type="subcellular location">
    <subcellularLocation>
        <location evidence="1">Cell inner membrane</location>
        <topology evidence="1">Single-pass type II membrane protein</topology>
        <orientation evidence="1">Periplasmic side</orientation>
    </subcellularLocation>
</comment>
<keyword evidence="12" id="KW-0697">Rotamase</keyword>
<dbReference type="InterPro" id="IPR052029">
    <property type="entry name" value="PpiD_chaperone"/>
</dbReference>
<dbReference type="RefSeq" id="WP_267848007.1">
    <property type="nucleotide sequence ID" value="NZ_JAPMXC010000002.1"/>
</dbReference>
<proteinExistence type="inferred from homology"/>
<dbReference type="PANTHER" id="PTHR47529">
    <property type="entry name" value="PEPTIDYL-PROLYL CIS-TRANS ISOMERASE D"/>
    <property type="match status" value="1"/>
</dbReference>
<sequence>MLDFIRSHRRLMMIILALFVVPGLGLVGIQGFRGMFDNSGNAAKVGSDVITRQQFDAALRDQTDRARQMLGQSYDPKTFDTPAMRQSVLDGMIQQRVVGQETRRLNLTASDEAVRNAIMAIPAIAALKRPDGSFDAATYQQLLAAQGMTGPQLDASERFQLASTQITQNIGQSALLPHALAQRLAALIGQQRDVQGLVLRAADYRVRVQPSEAEIKRYYDDHHAEFTTPESATIQYVVLSSASLAQSVKPSEADVAKYYQDHLSQYRTAGEVRASHILITVDKNASAAQRAAAKAKANDILKQVTAHPDQFAALAKSDSQDPGSAAKGGDLGYFGRGMMLKPFEDAAFSLQKGQISPLVETDFGYHIIEVTDVKPPVTRALADVHDDIVHALQNDAAAKRYADDIDGFSNTVYEQADSLQPAADKFGLTIQTASVTRSPNPAAQAGDPANNAKVLAAVFGDDVLKNKHNTAAIDIGNKTQVAARVMQYKPVALPPLEQVREAVRNKLVDAQAAELARKDGTARLQAFEKSPADPAALTGFSPVAKVTRSDAQGVPAAAMGPIFKASAAKLPAFVGIDLPDGGGYAIYRINQVTAGAPVDAAHMGAIEQQLAQISAQGEVSAYLAALRKRTKVKIYSLDSAPAENTEP</sequence>